<evidence type="ECO:0000256" key="5">
    <source>
        <dbReference type="SAM" id="MobiDB-lite"/>
    </source>
</evidence>
<organism evidence="7">
    <name type="scientific">Chromera velia CCMP2878</name>
    <dbReference type="NCBI Taxonomy" id="1169474"/>
    <lineage>
        <taxon>Eukaryota</taxon>
        <taxon>Sar</taxon>
        <taxon>Alveolata</taxon>
        <taxon>Colpodellida</taxon>
        <taxon>Chromeraceae</taxon>
        <taxon>Chromera</taxon>
    </lineage>
</organism>
<feature type="region of interest" description="Disordered" evidence="5">
    <location>
        <begin position="41"/>
        <end position="72"/>
    </location>
</feature>
<dbReference type="InterPro" id="IPR007853">
    <property type="entry name" value="Znf_DNL-typ"/>
</dbReference>
<dbReference type="PROSITE" id="PS51501">
    <property type="entry name" value="ZF_DNL"/>
    <property type="match status" value="1"/>
</dbReference>
<evidence type="ECO:0000256" key="3">
    <source>
        <dbReference type="ARBA" id="ARBA00022833"/>
    </source>
</evidence>
<dbReference type="GO" id="GO:0030150">
    <property type="term" value="P:protein import into mitochondrial matrix"/>
    <property type="evidence" value="ECO:0007669"/>
    <property type="project" value="TreeGrafter"/>
</dbReference>
<evidence type="ECO:0000313" key="7">
    <source>
        <dbReference type="EMBL" id="CEM41075.1"/>
    </source>
</evidence>
<dbReference type="EMBL" id="CDMZ01002166">
    <property type="protein sequence ID" value="CEM41075.1"/>
    <property type="molecule type" value="Genomic_DNA"/>
</dbReference>
<reference evidence="7" key="1">
    <citation type="submission" date="2014-11" db="EMBL/GenBank/DDBJ databases">
        <authorList>
            <person name="Otto D Thomas"/>
            <person name="Naeem Raeece"/>
        </authorList>
    </citation>
    <scope>NUCLEOTIDE SEQUENCE</scope>
</reference>
<dbReference type="InterPro" id="IPR024158">
    <property type="entry name" value="Mt_import_TIM15"/>
</dbReference>
<keyword evidence="3" id="KW-0862">Zinc</keyword>
<evidence type="ECO:0000259" key="6">
    <source>
        <dbReference type="PROSITE" id="PS51501"/>
    </source>
</evidence>
<dbReference type="GO" id="GO:0005739">
    <property type="term" value="C:mitochondrion"/>
    <property type="evidence" value="ECO:0007669"/>
    <property type="project" value="TreeGrafter"/>
</dbReference>
<dbReference type="VEuPathDB" id="CryptoDB:Cvel_25758"/>
<dbReference type="PhylomeDB" id="A0A0G4HB80"/>
<sequence>MSSHLTRLARLAHRSRLLPLNPFSQVREVCAQRFPPVAIPTRTLSTRSQTSPLSPHSESATSRTDGTQANGVHVKLNNIQGTSGADGEYVIVYTCSKCDTRSGKKFSKQAYHNGVVLVRCPGCDSLHLVADHLGWFEDDNKTIEDIMRERGEKVRTLNDLVHLEVDSSSEGRQL</sequence>
<accession>A0A0G4HB80</accession>
<proteinExistence type="predicted"/>
<dbReference type="GO" id="GO:0051087">
    <property type="term" value="F:protein-folding chaperone binding"/>
    <property type="evidence" value="ECO:0007669"/>
    <property type="project" value="TreeGrafter"/>
</dbReference>
<feature type="domain" description="DNL-type" evidence="6">
    <location>
        <begin position="84"/>
        <end position="174"/>
    </location>
</feature>
<keyword evidence="1" id="KW-0479">Metal-binding</keyword>
<name>A0A0G4HB80_9ALVE</name>
<feature type="compositionally biased region" description="Polar residues" evidence="5">
    <location>
        <begin position="42"/>
        <end position="70"/>
    </location>
</feature>
<dbReference type="PANTHER" id="PTHR20922">
    <property type="entry name" value="DNL-TYPE ZINC FINGER PROTEIN"/>
    <property type="match status" value="1"/>
</dbReference>
<gene>
    <name evidence="7" type="ORF">Cvel_25758</name>
</gene>
<dbReference type="GO" id="GO:0008270">
    <property type="term" value="F:zinc ion binding"/>
    <property type="evidence" value="ECO:0007669"/>
    <property type="project" value="UniProtKB-KW"/>
</dbReference>
<evidence type="ECO:0000256" key="1">
    <source>
        <dbReference type="ARBA" id="ARBA00022723"/>
    </source>
</evidence>
<evidence type="ECO:0000256" key="2">
    <source>
        <dbReference type="ARBA" id="ARBA00022771"/>
    </source>
</evidence>
<dbReference type="Pfam" id="PF05180">
    <property type="entry name" value="zf-DNL"/>
    <property type="match status" value="1"/>
</dbReference>
<dbReference type="PANTHER" id="PTHR20922:SF13">
    <property type="entry name" value="DNL-TYPE ZINC FINGER PROTEIN"/>
    <property type="match status" value="1"/>
</dbReference>
<dbReference type="AlphaFoldDB" id="A0A0G4HB80"/>
<dbReference type="GO" id="GO:0006457">
    <property type="term" value="P:protein folding"/>
    <property type="evidence" value="ECO:0007669"/>
    <property type="project" value="TreeGrafter"/>
</dbReference>
<dbReference type="GO" id="GO:0050821">
    <property type="term" value="P:protein stabilization"/>
    <property type="evidence" value="ECO:0007669"/>
    <property type="project" value="TreeGrafter"/>
</dbReference>
<protein>
    <recommendedName>
        <fullName evidence="6">DNL-type domain-containing protein</fullName>
    </recommendedName>
</protein>
<evidence type="ECO:0000256" key="4">
    <source>
        <dbReference type="PROSITE-ProRule" id="PRU00834"/>
    </source>
</evidence>
<keyword evidence="2 4" id="KW-0863">Zinc-finger</keyword>